<comment type="caution">
    <text evidence="1">The sequence shown here is derived from an EMBL/GenBank/DDBJ whole genome shotgun (WGS) entry which is preliminary data.</text>
</comment>
<dbReference type="GO" id="GO:0006281">
    <property type="term" value="P:DNA repair"/>
    <property type="evidence" value="ECO:0007669"/>
    <property type="project" value="InterPro"/>
</dbReference>
<keyword evidence="1" id="KW-0255">Endonuclease</keyword>
<organism evidence="1 2">
    <name type="scientific">Lysinibacter cavernae</name>
    <dbReference type="NCBI Taxonomy" id="1640652"/>
    <lineage>
        <taxon>Bacteria</taxon>
        <taxon>Bacillati</taxon>
        <taxon>Actinomycetota</taxon>
        <taxon>Actinomycetes</taxon>
        <taxon>Micrococcales</taxon>
        <taxon>Microbacteriaceae</taxon>
        <taxon>Lysinibacter</taxon>
    </lineage>
</organism>
<proteinExistence type="predicted"/>
<dbReference type="EMBL" id="JAAMOX010000001">
    <property type="protein sequence ID" value="NIH52517.1"/>
    <property type="molecule type" value="Genomic_DNA"/>
</dbReference>
<dbReference type="Gene3D" id="3.30.1330.70">
    <property type="entry name" value="Holliday junction resolvase RusA"/>
    <property type="match status" value="1"/>
</dbReference>
<dbReference type="SUPFAM" id="SSF103084">
    <property type="entry name" value="Holliday junction resolvase RusA"/>
    <property type="match status" value="1"/>
</dbReference>
<evidence type="ECO:0000313" key="1">
    <source>
        <dbReference type="EMBL" id="NIH52517.1"/>
    </source>
</evidence>
<sequence>MITIRVKGKPIPQGSKTAFVVKGRAVVTDANAKLLKPWRKHVAATAREQYTGQMLTGALQVTLLFLFERPASVTRKYPSVKPDVDKVTRAIFDAMTDAGVWKDDALVVDTRQKKEYAATAGVVVTIKEID</sequence>
<protein>
    <submittedName>
        <fullName evidence="1">Holliday junction resolvase RusA-like endonuclease</fullName>
    </submittedName>
</protein>
<keyword evidence="1" id="KW-0378">Hydrolase</keyword>
<dbReference type="AlphaFoldDB" id="A0A7X5QZ86"/>
<dbReference type="GO" id="GO:0006310">
    <property type="term" value="P:DNA recombination"/>
    <property type="evidence" value="ECO:0007669"/>
    <property type="project" value="InterPro"/>
</dbReference>
<gene>
    <name evidence="1" type="ORF">FHX76_000385</name>
</gene>
<keyword evidence="2" id="KW-1185">Reference proteome</keyword>
<dbReference type="Proteomes" id="UP000541033">
    <property type="component" value="Unassembled WGS sequence"/>
</dbReference>
<keyword evidence="1" id="KW-0540">Nuclease</keyword>
<name>A0A7X5QZ86_9MICO</name>
<dbReference type="RefSeq" id="WP_167147181.1">
    <property type="nucleotide sequence ID" value="NZ_JAAMOX010000001.1"/>
</dbReference>
<dbReference type="GO" id="GO:0004519">
    <property type="term" value="F:endonuclease activity"/>
    <property type="evidence" value="ECO:0007669"/>
    <property type="project" value="UniProtKB-KW"/>
</dbReference>
<evidence type="ECO:0000313" key="2">
    <source>
        <dbReference type="Proteomes" id="UP000541033"/>
    </source>
</evidence>
<dbReference type="GO" id="GO:0000287">
    <property type="term" value="F:magnesium ion binding"/>
    <property type="evidence" value="ECO:0007669"/>
    <property type="project" value="InterPro"/>
</dbReference>
<reference evidence="1 2" key="1">
    <citation type="submission" date="2020-02" db="EMBL/GenBank/DDBJ databases">
        <title>Sequencing the genomes of 1000 actinobacteria strains.</title>
        <authorList>
            <person name="Klenk H.-P."/>
        </authorList>
    </citation>
    <scope>NUCLEOTIDE SEQUENCE [LARGE SCALE GENOMIC DNA]</scope>
    <source>
        <strain evidence="1 2">DSM 27960</strain>
    </source>
</reference>
<dbReference type="InterPro" id="IPR008822">
    <property type="entry name" value="Endonuclease_RusA-like"/>
</dbReference>
<accession>A0A7X5QZ86</accession>
<dbReference type="Pfam" id="PF05866">
    <property type="entry name" value="RusA"/>
    <property type="match status" value="1"/>
</dbReference>
<dbReference type="InterPro" id="IPR036614">
    <property type="entry name" value="RusA-like_sf"/>
</dbReference>